<evidence type="ECO:0008006" key="4">
    <source>
        <dbReference type="Google" id="ProtNLM"/>
    </source>
</evidence>
<sequence>MIRTFLTALPFVVAPLAAQAQSSGKWEVKVSPAECSLIRGVQAPSPALLAVRTVPGTDEFVVLVSGKKVPERAANARFSVELHFDDAKPIEAEASPMGRLASGPTLQLATFKPTMLDSFAAAHNVSASSDAGSFASFEVPSARAAIGALRQCIADQLIDWGADPAQFAPGGTPAVALKDRDDWLTSSQLMNLASTTSETGIDYIFHVVIAADGSIESCKRDDAKSGDKTEKLGCEPLIGKKLFAPARNPAGTPVKGAAAFRVMLVRRPGGR</sequence>
<proteinExistence type="predicted"/>
<feature type="signal peptide" evidence="1">
    <location>
        <begin position="1"/>
        <end position="20"/>
    </location>
</feature>
<evidence type="ECO:0000313" key="3">
    <source>
        <dbReference type="Proteomes" id="UP000557392"/>
    </source>
</evidence>
<evidence type="ECO:0000313" key="2">
    <source>
        <dbReference type="EMBL" id="MBB4100531.1"/>
    </source>
</evidence>
<dbReference type="AlphaFoldDB" id="A0A7W6JXU2"/>
<reference evidence="2 3" key="1">
    <citation type="submission" date="2020-08" db="EMBL/GenBank/DDBJ databases">
        <title>Genomic Encyclopedia of Type Strains, Phase IV (KMG-IV): sequencing the most valuable type-strain genomes for metagenomic binning, comparative biology and taxonomic classification.</title>
        <authorList>
            <person name="Goeker M."/>
        </authorList>
    </citation>
    <scope>NUCLEOTIDE SEQUENCE [LARGE SCALE GENOMIC DNA]</scope>
    <source>
        <strain evidence="2 3">DSM 101806</strain>
    </source>
</reference>
<evidence type="ECO:0000256" key="1">
    <source>
        <dbReference type="SAM" id="SignalP"/>
    </source>
</evidence>
<accession>A0A7W6JXU2</accession>
<name>A0A7W6JXU2_9SPHN</name>
<dbReference type="Proteomes" id="UP000557392">
    <property type="component" value="Unassembled WGS sequence"/>
</dbReference>
<feature type="chain" id="PRO_5031229786" description="TonB-like protein" evidence="1">
    <location>
        <begin position="21"/>
        <end position="271"/>
    </location>
</feature>
<keyword evidence="3" id="KW-1185">Reference proteome</keyword>
<dbReference type="EMBL" id="JACIEH010000003">
    <property type="protein sequence ID" value="MBB4100531.1"/>
    <property type="molecule type" value="Genomic_DNA"/>
</dbReference>
<keyword evidence="1" id="KW-0732">Signal</keyword>
<organism evidence="2 3">
    <name type="scientific">Sphingomonas kyeonggiensis</name>
    <dbReference type="NCBI Taxonomy" id="1268553"/>
    <lineage>
        <taxon>Bacteria</taxon>
        <taxon>Pseudomonadati</taxon>
        <taxon>Pseudomonadota</taxon>
        <taxon>Alphaproteobacteria</taxon>
        <taxon>Sphingomonadales</taxon>
        <taxon>Sphingomonadaceae</taxon>
        <taxon>Sphingomonas</taxon>
    </lineage>
</organism>
<comment type="caution">
    <text evidence="2">The sequence shown here is derived from an EMBL/GenBank/DDBJ whole genome shotgun (WGS) entry which is preliminary data.</text>
</comment>
<protein>
    <recommendedName>
        <fullName evidence="4">TonB-like protein</fullName>
    </recommendedName>
</protein>
<dbReference type="RefSeq" id="WP_183999815.1">
    <property type="nucleotide sequence ID" value="NZ_JACIEH010000003.1"/>
</dbReference>
<gene>
    <name evidence="2" type="ORF">GGR46_004103</name>
</gene>